<evidence type="ECO:0000313" key="2">
    <source>
        <dbReference type="Proteomes" id="UP000016584"/>
    </source>
</evidence>
<keyword evidence="2" id="KW-1185">Reference proteome</keyword>
<accession>U2I1R7</accession>
<comment type="caution">
    <text evidence="1">The sequence shown here is derived from an EMBL/GenBank/DDBJ whole genome shotgun (WGS) entry which is preliminary data.</text>
</comment>
<gene>
    <name evidence="1" type="ORF">M472_22135</name>
</gene>
<dbReference type="Proteomes" id="UP000016584">
    <property type="component" value="Unassembled WGS sequence"/>
</dbReference>
<dbReference type="PATRIC" id="fig|1346330.5.peg.120"/>
<reference evidence="1 2" key="1">
    <citation type="journal article" date="2013" name="Genome Announc.">
        <title>The Draft Genome Sequence of Sphingomonas paucimobilis Strain HER1398 (Proteobacteria), Host to the Giant PAU Phage, Indicates That It Is a Member of the Genus Sphingobacterium (Bacteroidetes).</title>
        <authorList>
            <person name="White R.A.III."/>
            <person name="Suttle C.A."/>
        </authorList>
    </citation>
    <scope>NUCLEOTIDE SEQUENCE [LARGE SCALE GENOMIC DNA]</scope>
    <source>
        <strain evidence="1 2">HER1398</strain>
    </source>
</reference>
<proteinExistence type="predicted"/>
<sequence>MGSLPLKEKIFDEMSRIAKLITKGKNLDIPLWPLKNKLFTDEKLV</sequence>
<name>U2I1R7_9SPHI</name>
<evidence type="ECO:0000313" key="1">
    <source>
        <dbReference type="EMBL" id="ERJ61460.1"/>
    </source>
</evidence>
<dbReference type="STRING" id="1346330.M472_22135"/>
<dbReference type="AlphaFoldDB" id="U2I1R7"/>
<protein>
    <submittedName>
        <fullName evidence="1">Uncharacterized protein</fullName>
    </submittedName>
</protein>
<organism evidence="1 2">
    <name type="scientific">Sphingobacterium paucimobilis HER1398</name>
    <dbReference type="NCBI Taxonomy" id="1346330"/>
    <lineage>
        <taxon>Bacteria</taxon>
        <taxon>Pseudomonadati</taxon>
        <taxon>Bacteroidota</taxon>
        <taxon>Sphingobacteriia</taxon>
        <taxon>Sphingobacteriales</taxon>
        <taxon>Sphingobacteriaceae</taxon>
        <taxon>Sphingobacterium</taxon>
    </lineage>
</organism>
<dbReference type="EMBL" id="ATDL01000001">
    <property type="protein sequence ID" value="ERJ61460.1"/>
    <property type="molecule type" value="Genomic_DNA"/>
</dbReference>